<feature type="compositionally biased region" description="Gly residues" evidence="4">
    <location>
        <begin position="2047"/>
        <end position="2056"/>
    </location>
</feature>
<feature type="compositionally biased region" description="Acidic residues" evidence="4">
    <location>
        <begin position="1974"/>
        <end position="1988"/>
    </location>
</feature>
<feature type="region of interest" description="Disordered" evidence="4">
    <location>
        <begin position="1651"/>
        <end position="1734"/>
    </location>
</feature>
<feature type="region of interest" description="Disordered" evidence="4">
    <location>
        <begin position="977"/>
        <end position="1010"/>
    </location>
</feature>
<dbReference type="OrthoDB" id="77564at2759"/>
<feature type="compositionally biased region" description="Polar residues" evidence="4">
    <location>
        <begin position="2813"/>
        <end position="2822"/>
    </location>
</feature>
<feature type="compositionally biased region" description="Low complexity" evidence="4">
    <location>
        <begin position="1877"/>
        <end position="1888"/>
    </location>
</feature>
<feature type="compositionally biased region" description="Acidic residues" evidence="4">
    <location>
        <begin position="65"/>
        <end position="84"/>
    </location>
</feature>
<feature type="compositionally biased region" description="Low complexity" evidence="4">
    <location>
        <begin position="1856"/>
        <end position="1867"/>
    </location>
</feature>
<feature type="compositionally biased region" description="Basic and acidic residues" evidence="4">
    <location>
        <begin position="765"/>
        <end position="790"/>
    </location>
</feature>
<feature type="compositionally biased region" description="Basic and acidic residues" evidence="4">
    <location>
        <begin position="2785"/>
        <end position="2795"/>
    </location>
</feature>
<dbReference type="SUPFAM" id="SSF48452">
    <property type="entry name" value="TPR-like"/>
    <property type="match status" value="2"/>
</dbReference>
<feature type="compositionally biased region" description="Basic and acidic residues" evidence="4">
    <location>
        <begin position="2077"/>
        <end position="2096"/>
    </location>
</feature>
<feature type="region of interest" description="Disordered" evidence="4">
    <location>
        <begin position="2110"/>
        <end position="2152"/>
    </location>
</feature>
<reference evidence="5" key="2">
    <citation type="submission" date="2021-01" db="UniProtKB">
        <authorList>
            <consortium name="EnsemblMetazoa"/>
        </authorList>
    </citation>
    <scope>IDENTIFICATION</scope>
</reference>
<feature type="compositionally biased region" description="Basic and acidic residues" evidence="4">
    <location>
        <begin position="1651"/>
        <end position="1660"/>
    </location>
</feature>
<feature type="compositionally biased region" description="Basic and acidic residues" evidence="4">
    <location>
        <begin position="2829"/>
        <end position="2843"/>
    </location>
</feature>
<name>A0A7M7T2M6_STRPU</name>
<feature type="compositionally biased region" description="Basic and acidic residues" evidence="4">
    <location>
        <begin position="2121"/>
        <end position="2140"/>
    </location>
</feature>
<feature type="region of interest" description="Disordered" evidence="4">
    <location>
        <begin position="449"/>
        <end position="590"/>
    </location>
</feature>
<feature type="compositionally biased region" description="Acidic residues" evidence="4">
    <location>
        <begin position="994"/>
        <end position="1005"/>
    </location>
</feature>
<evidence type="ECO:0000256" key="3">
    <source>
        <dbReference type="PROSITE-ProRule" id="PRU00339"/>
    </source>
</evidence>
<dbReference type="KEGG" id="spu:590663"/>
<feature type="region of interest" description="Disordered" evidence="4">
    <location>
        <begin position="761"/>
        <end position="790"/>
    </location>
</feature>
<feature type="compositionally biased region" description="Polar residues" evidence="4">
    <location>
        <begin position="2939"/>
        <end position="2956"/>
    </location>
</feature>
<feature type="compositionally biased region" description="Polar residues" evidence="4">
    <location>
        <begin position="2742"/>
        <end position="2760"/>
    </location>
</feature>
<sequence length="3166" mass="348867">MPIIRTLKETGNSYEAAKQRLLEATAHLEDDEGTVIATGVRVKAKRNRIISDSSSSSSSSSDDKRDDDDGDDDADDDDEDEEDIISQKRQRGRERKLLRNLEKEMKRKRTIVSISRPSLYKRTEMHSITPAKPKTKKPKSAMSMISALNDYGEDSDSDEESEVELTKEAQEEEAFSLYKKALEFQRSGDVQKAQETYKDLLQTRFLSKVKASQEERRGGVTNTAITLKYSSYKNLGNLAMGKDDTDTAMENYLEAVSLDSTDVTLWYRIGTVAVKLSQLALARVAFEQGLRCSKFHWPCLDYLCTVLYAINDYVTCLYYIAQALEKDKRYTKGFALRDQMYSEQPCLRRDCLDLFKHCENDVFHYEVPKDKRQKIVDEALSLRYKRQELAKAPPLPRIKFLQPLTELRWKPLGERLVALYDYMTSKDPPMSLVTIIDLEDYKSKETAVKVVQPERAKMGPSPAPMDEDPSDQNKATASPVPGRREGETEDRQTPTDTLGHMGEQTPGQMDEEAKEAEEPQQADTEESMDVDVETVLDEKMKPVESKTMTEAAGTSEQIGTTVVDEKTKPVEGKTMTEGAGTSEQTLGSSALTLKQLAEAFLKSRGGQEEGTDLPGDAASASAVDMEKEQEPPDSTTAVLDSTPAMSDLPNMELQADSAAGSSQDSIQQSGRESTMGESSQDKTKIQPEDAVAMDAEDSQAEKSRRGQKRKRLLRDMPAPGKRRSARVRNTTVKKKEEEEIVNYTEVLRQFLPSTLLVSDDEEEDLQLKKSGDKDSKEIDVKRARESPVNERDSFGAMETDDVHSLLVECQVNNGIIDVMSRYLERLVAKHDLKWPDGLAAVYLDVYKRLRKHISLPELLCCDEDEIVVREMSMMCLLSAEFNLDQCLSAKTNGNTPAASPAMLGANTTTCTYKWGEHHEDDMMYLQELTLMQYMLPDLWPVIPARVYWLKARYYRQIGKTADGEDAFERCKEVLMREEERRKEDRQRAKKGKVEEEEMETDETDGANERRPAKVAVANIKHGALISIASITSEVESLQRCQSLEQLQRLHASGDHGKVVELLRPTIRHTPRPVRPENTPERCSQLLLLIQSQMELKDAKESIFCCVLGMVETWQGVQREGMQVFHQLWLETLNKTLTHLQKAFESCEISSLGVGGTGLLRKAVNVLIKIIEWTMYQADVNETTNATSVMPWVVLYHTIKYEEDHLAAKSLPSSDHEGEEGIHSPSTVPMLPSSLMLLENAHDYLGRQTWCCNCDGALLKLYIRVLSTELGKYSEDERHPFFSDLKHTLEQCFFCLYGHPTKKTKTRHLQDHGAIEVQLDWSNCCYIFDYFKPKIFPEFDSYKTSSMSAELEGLLLKISKVIPQDARPENALELVQGYVDGSNENAPAIPEGFIGPSSVVKELYYLLADFHFKNKDFGKAIKFYLHDLCVSPDRLDSWAGMALARVGRLDLKLNNSTDTKSDGPIFKHGVAALRCFKRALEIDATNYALWIEYGSYAYILHSHASRQIKQKDQLKISDEDITSLSVKQAEMLEQAEHCFRQASTCEGEGDEEWLVHYMLGKVAEKRLLMEESLRHYLKASYHLHESEARYPKKIPYHNPTDFSLEALEMYFRIHSAILKLVQCSLPGTKVKLDAYGTLEGLVQEAAQLPFVRAEEKKREPSSEPSTDTEQDARIRPPKPDTPPSLVPKRRGSPIYVATPQDHDYLHEKYRRSRSSQEEPTTDTASESDIFSGDESMSSFLSAQRSTITLRPVPARRALSAAEAQAVPTTPDGTPSIVGMGEDGKTRGEDGMSGGVSDAKQPEKDQPEGRTTTEDIVAPCQDPKLEIPAIVVSKPSPEAEAATEGSESPADKDNVSMTSAEAATESSESPAEKDNVSMTSAEAATESSESSADKDNVSKTSAEDRKEVTEKPDELRAEVDPTVASAPPDDGERGDPGQAVVMDTEDAEQPIPASKGEEINQDGRAKTDVQSPVAMEMDEADTADQNEAEESVDRNRGGIEETKEVLRRTLEGNISEEKMEIGLSGDIVEPEEGDEGGKRGNQENLEIIKGGGEDGGQGEVKEADNAEELTLLQKPSVDGSKEDKNKKAEVVDDADKFLPGEMEVDQGTVLAQGQMKAGVQKTQPKDIEKNQRKEEEPQDIAKEPMSLISDEKKEGEIAELGSKETLYSDAPTLESISQVGEIQEDLLVLPSLEKEVLPMVDTRSKEADSIMDEEMVDKSGADDAPPSNSTQSGTNDEKQIQGHKLDESKVESQKQSSHTVDGDLSEDGGSAEGVLHLDGGPDGKPKDGDSERVEQDSPAGDGKGHKGEVPEQEEMKVKDESEAAAQERAEVKMDTSIQGKGAAVQNKEDDTTKIPVITEGLGTGSNVGTSLEMKDEGKEKDDAVTKKEEEAGEEPGQMTEGKTDGETVVEVDEETKKRHLELINVCLGAMKLCLQRFPQHYKAAYRMAYLYAYAPTHKNLAWSKDILIGGSSGYPPKTPTDHIVAPGLFSEQHKSKNLFQGIWRNPIQDIDRSGSFPWHMYRSVALLVYILRELKDHILLLQVTSKLYRIPEQGKKYLRDADRLFLAREAFDSYRSTIRSRLVVSPSGTAEESLGLVLSSFRCYQYTQSKQPKLTSLASELLITAFKVLKGSSIESEPALLDQAARFCDHHISFNKLPRTPTDSEGMLPRGYHRDSPSSSSSARPGLSSEGRRPVGWSTSSGSDQGGLGEPSEQDGKTAGRGEAMEATESGSREMKSPAEGSVLMSSGKTSVDTPAQESVRSSVERGGKEGGSSQGEESKVVSPLRTQEEGGSRRAEGSGSGMPEIGVKRKLPQMESTSENIASIVQEAARQYEKTEAQRRERLENSSPGVPQAKRFAGGSPEPPSSKVTCEPTSRVHIGALGSVTTTPRQVPHHQRPISLPGTSKHAVSSAYSGSMSSKMGVVKKMVGPSPHGVSRDPSKWSQAAVSEPSSIQSPLSPTGPLSPAGTGSFAGSFQKFLKTQQQHLSSIVKTFNVPSPESSVRHNPAPAISKVMGSGSLLGQVGIGSVTPKVRQTPGTSVAGVRPKLPVAPSRAPASHSSSQRLPLKPPTGISQVAKITSSTPSAPGVRQGSKAGGHREQLAARREHSSLVQAQPAILSTGNVGGSGSNSQEASKRLIQAGSSTASERPQGTGEDLLSIIDSTEEKRT</sequence>
<accession>A0A7M7T2M6</accession>
<dbReference type="InterPro" id="IPR019734">
    <property type="entry name" value="TPR_rpt"/>
</dbReference>
<feature type="repeat" description="TPR" evidence="3">
    <location>
        <begin position="229"/>
        <end position="262"/>
    </location>
</feature>
<feature type="region of interest" description="Disordered" evidence="4">
    <location>
        <begin position="46"/>
        <end position="102"/>
    </location>
</feature>
<dbReference type="PROSITE" id="PS50005">
    <property type="entry name" value="TPR"/>
    <property type="match status" value="2"/>
</dbReference>
<feature type="compositionally biased region" description="Basic and acidic residues" evidence="4">
    <location>
        <begin position="1889"/>
        <end position="1917"/>
    </location>
</feature>
<organism evidence="5 6">
    <name type="scientific">Strongylocentrotus purpuratus</name>
    <name type="common">Purple sea urchin</name>
    <dbReference type="NCBI Taxonomy" id="7668"/>
    <lineage>
        <taxon>Eukaryota</taxon>
        <taxon>Metazoa</taxon>
        <taxon>Echinodermata</taxon>
        <taxon>Eleutherozoa</taxon>
        <taxon>Echinozoa</taxon>
        <taxon>Echinoidea</taxon>
        <taxon>Euechinoidea</taxon>
        <taxon>Echinacea</taxon>
        <taxon>Camarodonta</taxon>
        <taxon>Echinidea</taxon>
        <taxon>Strongylocentrotidae</taxon>
        <taxon>Strongylocentrotus</taxon>
    </lineage>
</organism>
<dbReference type="FunFam" id="1.25.40.10:FF:002667">
    <property type="entry name" value="Uncharacterized protein"/>
    <property type="match status" value="1"/>
</dbReference>
<feature type="compositionally biased region" description="Polar residues" evidence="4">
    <location>
        <begin position="1716"/>
        <end position="1734"/>
    </location>
</feature>
<keyword evidence="6" id="KW-1185">Reference proteome</keyword>
<feature type="compositionally biased region" description="Low complexity" evidence="4">
    <location>
        <begin position="3047"/>
        <end position="3059"/>
    </location>
</feature>
<reference evidence="6" key="1">
    <citation type="submission" date="2015-02" db="EMBL/GenBank/DDBJ databases">
        <title>Genome sequencing for Strongylocentrotus purpuratus.</title>
        <authorList>
            <person name="Murali S."/>
            <person name="Liu Y."/>
            <person name="Vee V."/>
            <person name="English A."/>
            <person name="Wang M."/>
            <person name="Skinner E."/>
            <person name="Han Y."/>
            <person name="Muzny D.M."/>
            <person name="Worley K.C."/>
            <person name="Gibbs R.A."/>
        </authorList>
    </citation>
    <scope>NUCLEOTIDE SEQUENCE</scope>
</reference>
<feature type="compositionally biased region" description="Basic and acidic residues" evidence="4">
    <location>
        <begin position="2277"/>
        <end position="2293"/>
    </location>
</feature>
<feature type="compositionally biased region" description="Basic and acidic residues" evidence="4">
    <location>
        <begin position="1989"/>
        <end position="2018"/>
    </location>
</feature>
<evidence type="ECO:0000256" key="2">
    <source>
        <dbReference type="ARBA" id="ARBA00023242"/>
    </source>
</evidence>
<feature type="repeat" description="TPR" evidence="3">
    <location>
        <begin position="1400"/>
        <end position="1433"/>
    </location>
</feature>
<feature type="region of interest" description="Disordered" evidence="4">
    <location>
        <begin position="2652"/>
        <end position="2974"/>
    </location>
</feature>
<feature type="compositionally biased region" description="Low complexity" evidence="4">
    <location>
        <begin position="50"/>
        <end position="60"/>
    </location>
</feature>
<dbReference type="PANTHER" id="PTHR15502">
    <property type="entry name" value="CALCINEURIN-BINDING PROTEIN CABIN 1-RELATED"/>
    <property type="match status" value="1"/>
</dbReference>
<evidence type="ECO:0000256" key="4">
    <source>
        <dbReference type="SAM" id="MobiDB-lite"/>
    </source>
</evidence>
<evidence type="ECO:0000313" key="6">
    <source>
        <dbReference type="Proteomes" id="UP000007110"/>
    </source>
</evidence>
<feature type="compositionally biased region" description="Polar residues" evidence="4">
    <location>
        <begin position="546"/>
        <end position="560"/>
    </location>
</feature>
<feature type="region of interest" description="Disordered" evidence="4">
    <location>
        <begin position="2195"/>
        <end position="2405"/>
    </location>
</feature>
<dbReference type="RefSeq" id="XP_030849309.1">
    <property type="nucleotide sequence ID" value="XM_030993449.1"/>
</dbReference>
<dbReference type="SMART" id="SM00028">
    <property type="entry name" value="TPR"/>
    <property type="match status" value="5"/>
</dbReference>
<feature type="compositionally biased region" description="Basic and acidic residues" evidence="4">
    <location>
        <begin position="2195"/>
        <end position="2206"/>
    </location>
</feature>
<protein>
    <recommendedName>
        <fullName evidence="7">Calcineurin-binding protein cabin-1</fullName>
    </recommendedName>
</protein>
<feature type="compositionally biased region" description="Basic and acidic residues" evidence="4">
    <location>
        <begin position="2712"/>
        <end position="2722"/>
    </location>
</feature>
<feature type="compositionally biased region" description="Basic and acidic residues" evidence="4">
    <location>
        <begin position="2300"/>
        <end position="2331"/>
    </location>
</feature>
<dbReference type="PANTHER" id="PTHR15502:SF7">
    <property type="entry name" value="CALCINEURIN-BINDING PROTEIN CABIN-1"/>
    <property type="match status" value="1"/>
</dbReference>
<feature type="compositionally biased region" description="Polar residues" evidence="4">
    <location>
        <begin position="3138"/>
        <end position="3147"/>
    </location>
</feature>
<feature type="compositionally biased region" description="Polar residues" evidence="4">
    <location>
        <begin position="3069"/>
        <end position="3082"/>
    </location>
</feature>
<keyword evidence="2" id="KW-0539">Nucleus</keyword>
<dbReference type="GO" id="GO:0006325">
    <property type="term" value="P:chromatin organization"/>
    <property type="evidence" value="ECO:0007669"/>
    <property type="project" value="InterPro"/>
</dbReference>
<feature type="compositionally biased region" description="Basic and acidic residues" evidence="4">
    <location>
        <begin position="482"/>
        <end position="493"/>
    </location>
</feature>
<feature type="region of interest" description="Disordered" evidence="4">
    <location>
        <begin position="1756"/>
        <end position="2097"/>
    </location>
</feature>
<keyword evidence="3" id="KW-0802">TPR repeat</keyword>
<feature type="compositionally biased region" description="Basic and acidic residues" evidence="4">
    <location>
        <begin position="3094"/>
        <end position="3106"/>
    </location>
</feature>
<feature type="compositionally biased region" description="Basic and acidic residues" evidence="4">
    <location>
        <begin position="1953"/>
        <end position="1965"/>
    </location>
</feature>
<feature type="compositionally biased region" description="Acidic residues" evidence="4">
    <location>
        <begin position="509"/>
        <end position="535"/>
    </location>
</feature>
<dbReference type="Proteomes" id="UP000007110">
    <property type="component" value="Unassembled WGS sequence"/>
</dbReference>
<dbReference type="InterPro" id="IPR011990">
    <property type="entry name" value="TPR-like_helical_dom_sf"/>
</dbReference>
<dbReference type="InterPro" id="IPR033053">
    <property type="entry name" value="Hir3/CABIN1"/>
</dbReference>
<dbReference type="GeneID" id="590663"/>
<dbReference type="EnsemblMetazoa" id="XM_030993449">
    <property type="protein sequence ID" value="XP_030849309"/>
    <property type="gene ID" value="LOC590663"/>
</dbReference>
<dbReference type="GO" id="GO:0005634">
    <property type="term" value="C:nucleus"/>
    <property type="evidence" value="ECO:0000318"/>
    <property type="project" value="GO_Central"/>
</dbReference>
<feature type="region of interest" description="Disordered" evidence="4">
    <location>
        <begin position="3028"/>
        <end position="3166"/>
    </location>
</feature>
<proteinExistence type="predicted"/>
<feature type="compositionally biased region" description="Basic and acidic residues" evidence="4">
    <location>
        <begin position="2233"/>
        <end position="2250"/>
    </location>
</feature>
<evidence type="ECO:0000313" key="5">
    <source>
        <dbReference type="EnsemblMetazoa" id="XP_030849309"/>
    </source>
</evidence>
<feature type="region of interest" description="Disordered" evidence="4">
    <location>
        <begin position="602"/>
        <end position="733"/>
    </location>
</feature>
<feature type="compositionally biased region" description="Low complexity" evidence="4">
    <location>
        <begin position="654"/>
        <end position="670"/>
    </location>
</feature>
<feature type="compositionally biased region" description="Low complexity" evidence="4">
    <location>
        <begin position="2908"/>
        <end position="2917"/>
    </location>
</feature>
<feature type="compositionally biased region" description="Basic and acidic residues" evidence="4">
    <location>
        <begin position="1798"/>
        <end position="1811"/>
    </location>
</feature>
<feature type="compositionally biased region" description="Basic and acidic residues" evidence="4">
    <location>
        <begin position="2370"/>
        <end position="2387"/>
    </location>
</feature>
<comment type="subcellular location">
    <subcellularLocation>
        <location evidence="1">Nucleus</location>
    </subcellularLocation>
</comment>
<feature type="compositionally biased region" description="Basic and acidic residues" evidence="4">
    <location>
        <begin position="977"/>
        <end position="986"/>
    </location>
</feature>
<dbReference type="Gene3D" id="1.25.40.10">
    <property type="entry name" value="Tetratricopeptide repeat domain"/>
    <property type="match status" value="2"/>
</dbReference>
<evidence type="ECO:0000256" key="1">
    <source>
        <dbReference type="ARBA" id="ARBA00004123"/>
    </source>
</evidence>
<feature type="compositionally biased region" description="Low complexity" evidence="4">
    <location>
        <begin position="2675"/>
        <end position="2687"/>
    </location>
</feature>
<evidence type="ECO:0008006" key="7">
    <source>
        <dbReference type="Google" id="ProtNLM"/>
    </source>
</evidence>
<dbReference type="InParanoid" id="A0A7M7T2M6"/>
<feature type="compositionally biased region" description="Polar residues" evidence="4">
    <location>
        <begin position="579"/>
        <end position="590"/>
    </location>
</feature>